<name>A0A6G6WGT9_9ACTN</name>
<feature type="transmembrane region" description="Helical" evidence="6">
    <location>
        <begin position="52"/>
        <end position="80"/>
    </location>
</feature>
<dbReference type="InterPro" id="IPR003838">
    <property type="entry name" value="ABC3_permease_C"/>
</dbReference>
<feature type="transmembrane region" description="Helical" evidence="6">
    <location>
        <begin position="148"/>
        <end position="170"/>
    </location>
</feature>
<feature type="domain" description="ABC3 transporter permease C-terminal" evidence="7">
    <location>
        <begin position="63"/>
        <end position="172"/>
    </location>
</feature>
<evidence type="ECO:0000256" key="4">
    <source>
        <dbReference type="ARBA" id="ARBA00022989"/>
    </source>
</evidence>
<proteinExistence type="predicted"/>
<accession>A0A6G6WGT9</accession>
<feature type="transmembrane region" description="Helical" evidence="6">
    <location>
        <begin position="267"/>
        <end position="293"/>
    </location>
</feature>
<dbReference type="KEGG" id="nano:G5V58_17725"/>
<keyword evidence="2" id="KW-1003">Cell membrane</keyword>
<dbReference type="AlphaFoldDB" id="A0A6G6WGT9"/>
<protein>
    <submittedName>
        <fullName evidence="8">ABC transporter permease</fullName>
    </submittedName>
</protein>
<feature type="transmembrane region" description="Helical" evidence="6">
    <location>
        <begin position="402"/>
        <end position="420"/>
    </location>
</feature>
<evidence type="ECO:0000256" key="6">
    <source>
        <dbReference type="SAM" id="Phobius"/>
    </source>
</evidence>
<feature type="domain" description="ABC3 transporter permease C-terminal" evidence="7">
    <location>
        <begin position="318"/>
        <end position="426"/>
    </location>
</feature>
<comment type="subcellular location">
    <subcellularLocation>
        <location evidence="1">Cell membrane</location>
        <topology evidence="1">Multi-pass membrane protein</topology>
    </subcellularLocation>
</comment>
<organism evidence="8 9">
    <name type="scientific">Nocardioides anomalus</name>
    <dbReference type="NCBI Taxonomy" id="2712223"/>
    <lineage>
        <taxon>Bacteria</taxon>
        <taxon>Bacillati</taxon>
        <taxon>Actinomycetota</taxon>
        <taxon>Actinomycetes</taxon>
        <taxon>Propionibacteriales</taxon>
        <taxon>Nocardioidaceae</taxon>
        <taxon>Nocardioides</taxon>
    </lineage>
</organism>
<evidence type="ECO:0000256" key="1">
    <source>
        <dbReference type="ARBA" id="ARBA00004651"/>
    </source>
</evidence>
<evidence type="ECO:0000313" key="9">
    <source>
        <dbReference type="Proteomes" id="UP000502996"/>
    </source>
</evidence>
<dbReference type="PANTHER" id="PTHR30287:SF1">
    <property type="entry name" value="INNER MEMBRANE PROTEIN"/>
    <property type="match status" value="1"/>
</dbReference>
<keyword evidence="3 6" id="KW-0812">Transmembrane</keyword>
<feature type="transmembrane region" description="Helical" evidence="6">
    <location>
        <begin position="182"/>
        <end position="205"/>
    </location>
</feature>
<keyword evidence="4 6" id="KW-1133">Transmembrane helix</keyword>
<dbReference type="GO" id="GO:0005886">
    <property type="term" value="C:plasma membrane"/>
    <property type="evidence" value="ECO:0007669"/>
    <property type="project" value="UniProtKB-SubCell"/>
</dbReference>
<evidence type="ECO:0000256" key="5">
    <source>
        <dbReference type="ARBA" id="ARBA00023136"/>
    </source>
</evidence>
<feature type="transmembrane region" description="Helical" evidence="6">
    <location>
        <begin position="109"/>
        <end position="133"/>
    </location>
</feature>
<evidence type="ECO:0000256" key="2">
    <source>
        <dbReference type="ARBA" id="ARBA00022475"/>
    </source>
</evidence>
<evidence type="ECO:0000313" key="8">
    <source>
        <dbReference type="EMBL" id="QIG44373.1"/>
    </source>
</evidence>
<keyword evidence="5 6" id="KW-0472">Membrane</keyword>
<gene>
    <name evidence="8" type="ORF">G5V58_17725</name>
</gene>
<sequence length="438" mass="44573">MTRLALASLRHRSTASLATFLTVLLGTALMGSFTTMVATATGDVSSTDRESLLTIGAVVGGWGTLIVLFAVVSTVGITVTQREDEVRLLRTVGATPRQTKRLVRAETGAVALVAAALGAALAYAGGAGLLALLRGSGLVGADVTYAPAYAPVATGVLLVLVALLGSGIAARRQGRTRRERLPWWRVAAGVALIGYGVAMAVVTVTVTAHDADPYAAMQTSGSCSILVGLGLAALAPWLLRHLAVVARPALGRSGAGHLAAHNTRRRAHLLSGVLAPVIVLTSAAVGTLMLVSVDGRTLPAGGFDQDTADAVNLLNDVVVGMIVLFAAVVVVNSFAEVVAHRRAELHRLWLLGATPGQVERSVLAEAGVVAAVGVLLGLVASLATVVPFAVARHEGVVPDGGLWLPPVVVAGVVALTLLAARSAVRRTAVASLTTGAPR</sequence>
<dbReference type="PANTHER" id="PTHR30287">
    <property type="entry name" value="MEMBRANE COMPONENT OF PREDICTED ABC SUPERFAMILY METABOLITE UPTAKE TRANSPORTER"/>
    <property type="match status" value="1"/>
</dbReference>
<feature type="transmembrane region" description="Helical" evidence="6">
    <location>
        <begin position="368"/>
        <end position="390"/>
    </location>
</feature>
<dbReference type="Pfam" id="PF02687">
    <property type="entry name" value="FtsX"/>
    <property type="match status" value="2"/>
</dbReference>
<dbReference type="RefSeq" id="WP_165235668.1">
    <property type="nucleotide sequence ID" value="NZ_CP049257.1"/>
</dbReference>
<evidence type="ECO:0000256" key="3">
    <source>
        <dbReference type="ARBA" id="ARBA00022692"/>
    </source>
</evidence>
<dbReference type="InterPro" id="IPR038766">
    <property type="entry name" value="Membrane_comp_ABC_pdt"/>
</dbReference>
<keyword evidence="9" id="KW-1185">Reference proteome</keyword>
<feature type="transmembrane region" description="Helical" evidence="6">
    <location>
        <begin position="225"/>
        <end position="246"/>
    </location>
</feature>
<evidence type="ECO:0000259" key="7">
    <source>
        <dbReference type="Pfam" id="PF02687"/>
    </source>
</evidence>
<feature type="transmembrane region" description="Helical" evidence="6">
    <location>
        <begin position="313"/>
        <end position="335"/>
    </location>
</feature>
<reference evidence="8 9" key="1">
    <citation type="submission" date="2020-02" db="EMBL/GenBank/DDBJ databases">
        <title>Full genome sequence of Nocardioides sp. R-3366.</title>
        <authorList>
            <person name="Im W.-T."/>
        </authorList>
    </citation>
    <scope>NUCLEOTIDE SEQUENCE [LARGE SCALE GENOMIC DNA]</scope>
    <source>
        <strain evidence="8 9">R-3366</strain>
    </source>
</reference>
<dbReference type="Proteomes" id="UP000502996">
    <property type="component" value="Chromosome"/>
</dbReference>
<dbReference type="EMBL" id="CP049257">
    <property type="protein sequence ID" value="QIG44373.1"/>
    <property type="molecule type" value="Genomic_DNA"/>
</dbReference>